<dbReference type="InterPro" id="IPR011990">
    <property type="entry name" value="TPR-like_helical_dom_sf"/>
</dbReference>
<dbReference type="InterPro" id="IPR019734">
    <property type="entry name" value="TPR_rpt"/>
</dbReference>
<keyword evidence="4" id="KW-1185">Reference proteome</keyword>
<keyword evidence="2" id="KW-0175">Coiled coil</keyword>
<dbReference type="AlphaFoldDB" id="A0A518D2F6"/>
<dbReference type="PROSITE" id="PS50005">
    <property type="entry name" value="TPR"/>
    <property type="match status" value="1"/>
</dbReference>
<dbReference type="Gene3D" id="1.25.40.10">
    <property type="entry name" value="Tetratricopeptide repeat domain"/>
    <property type="match status" value="1"/>
</dbReference>
<dbReference type="RefSeq" id="WP_145189386.1">
    <property type="nucleotide sequence ID" value="NZ_CP036290.1"/>
</dbReference>
<name>A0A518D2F6_9BACT</name>
<sequence length="263" mass="28033">MSATDGIGTAPGVEPLDALAAQVRDQGDRIERLSMELANLADERRAPLPAAPAFDTVPAAPIETASDEPKAAATPDGTVPEDEIALLFAGAMDSGAAWELMDRLRRSGQLDAVLARLSEYAAANPTDADAQYMEGVAYIMRLQEVGASFEAGPLASKADAAFDRTLALDEDHLDARKSKAISLSFWPPIMGKGPKAIEQFEILIEKQQKFPVQDDFAENYVLLGNLHLQAGDQEQAIAVLEQGLAAHPDDADLASQLAALKKQ</sequence>
<reference evidence="3 4" key="1">
    <citation type="submission" date="2019-02" db="EMBL/GenBank/DDBJ databases">
        <title>Deep-cultivation of Planctomycetes and their phenomic and genomic characterization uncovers novel biology.</title>
        <authorList>
            <person name="Wiegand S."/>
            <person name="Jogler M."/>
            <person name="Boedeker C."/>
            <person name="Pinto D."/>
            <person name="Vollmers J."/>
            <person name="Rivas-Marin E."/>
            <person name="Kohn T."/>
            <person name="Peeters S.H."/>
            <person name="Heuer A."/>
            <person name="Rast P."/>
            <person name="Oberbeckmann S."/>
            <person name="Bunk B."/>
            <person name="Jeske O."/>
            <person name="Meyerdierks A."/>
            <person name="Storesund J.E."/>
            <person name="Kallscheuer N."/>
            <person name="Luecker S."/>
            <person name="Lage O.M."/>
            <person name="Pohl T."/>
            <person name="Merkel B.J."/>
            <person name="Hornburger P."/>
            <person name="Mueller R.-W."/>
            <person name="Bruemmer F."/>
            <person name="Labrenz M."/>
            <person name="Spormann A.M."/>
            <person name="Op den Camp H."/>
            <person name="Overmann J."/>
            <person name="Amann R."/>
            <person name="Jetten M.S.M."/>
            <person name="Mascher T."/>
            <person name="Medema M.H."/>
            <person name="Devos D.P."/>
            <person name="Kaster A.-K."/>
            <person name="Ovreas L."/>
            <person name="Rohde M."/>
            <person name="Galperin M.Y."/>
            <person name="Jogler C."/>
        </authorList>
    </citation>
    <scope>NUCLEOTIDE SEQUENCE [LARGE SCALE GENOMIC DNA]</scope>
    <source>
        <strain evidence="3 4">Pla163</strain>
    </source>
</reference>
<keyword evidence="1" id="KW-0802">TPR repeat</keyword>
<dbReference type="SUPFAM" id="SSF48452">
    <property type="entry name" value="TPR-like"/>
    <property type="match status" value="1"/>
</dbReference>
<dbReference type="OrthoDB" id="9793831at2"/>
<feature type="repeat" description="TPR" evidence="1">
    <location>
        <begin position="217"/>
        <end position="250"/>
    </location>
</feature>
<feature type="coiled-coil region" evidence="2">
    <location>
        <begin position="16"/>
        <end position="43"/>
    </location>
</feature>
<proteinExistence type="predicted"/>
<evidence type="ECO:0000313" key="3">
    <source>
        <dbReference type="EMBL" id="QDU85647.1"/>
    </source>
</evidence>
<dbReference type="EMBL" id="CP036290">
    <property type="protein sequence ID" value="QDU85647.1"/>
    <property type="molecule type" value="Genomic_DNA"/>
</dbReference>
<evidence type="ECO:0000313" key="4">
    <source>
        <dbReference type="Proteomes" id="UP000319342"/>
    </source>
</evidence>
<gene>
    <name evidence="3" type="ORF">Pla163_27800</name>
</gene>
<accession>A0A518D2F6</accession>
<dbReference type="Pfam" id="PF13428">
    <property type="entry name" value="TPR_14"/>
    <property type="match status" value="1"/>
</dbReference>
<evidence type="ECO:0000256" key="2">
    <source>
        <dbReference type="SAM" id="Coils"/>
    </source>
</evidence>
<protein>
    <submittedName>
        <fullName evidence="3">Uncharacterized protein</fullName>
    </submittedName>
</protein>
<evidence type="ECO:0000256" key="1">
    <source>
        <dbReference type="PROSITE-ProRule" id="PRU00339"/>
    </source>
</evidence>
<dbReference type="Proteomes" id="UP000319342">
    <property type="component" value="Chromosome"/>
</dbReference>
<organism evidence="3 4">
    <name type="scientific">Rohdeia mirabilis</name>
    <dbReference type="NCBI Taxonomy" id="2528008"/>
    <lineage>
        <taxon>Bacteria</taxon>
        <taxon>Pseudomonadati</taxon>
        <taxon>Planctomycetota</taxon>
        <taxon>Planctomycetia</taxon>
        <taxon>Planctomycetia incertae sedis</taxon>
        <taxon>Rohdeia</taxon>
    </lineage>
</organism>